<dbReference type="InterPro" id="IPR004096">
    <property type="entry name" value="V4R"/>
</dbReference>
<evidence type="ECO:0000313" key="2">
    <source>
        <dbReference type="EMBL" id="UYP48739.1"/>
    </source>
</evidence>
<dbReference type="Gene3D" id="3.30.1380.20">
    <property type="entry name" value="Trafficking protein particle complex subunit 3"/>
    <property type="match status" value="1"/>
</dbReference>
<reference evidence="2" key="1">
    <citation type="submission" date="2022-09" db="EMBL/GenBank/DDBJ databases">
        <title>Actin cytoskeleton and complex cell architecture in an #Asgard archaeon.</title>
        <authorList>
            <person name="Ponce Toledo R.I."/>
            <person name="Schleper C."/>
            <person name="Rodrigues Oliveira T."/>
            <person name="Wollweber F."/>
            <person name="Xu J."/>
            <person name="Rittmann S."/>
            <person name="Klingl A."/>
            <person name="Pilhofer M."/>
        </authorList>
    </citation>
    <scope>NUCLEOTIDE SEQUENCE</scope>
    <source>
        <strain evidence="2">B-35</strain>
    </source>
</reference>
<evidence type="ECO:0000259" key="1">
    <source>
        <dbReference type="Pfam" id="PF02830"/>
    </source>
</evidence>
<name>A0ABY6I1Q6_9ARCH</name>
<sequence length="159" mass="17831">MNRILLEGMLKKMKLLLKNGSNIGDLKIGALYALGNQLEAIFYFIGHELGSTIDDEPMEDKKLVNILKQVSDSYHLGTFHLLEENSDHITFGLESCRSCKDIDIPNIEIQQGFCSFEAGLFAGIVERITGKHCFAQELECRLSGKEAKMCKFMIVVPSE</sequence>
<dbReference type="Proteomes" id="UP001208689">
    <property type="component" value="Chromosome"/>
</dbReference>
<dbReference type="SUPFAM" id="SSF111126">
    <property type="entry name" value="Ligand-binding domain in the NO signalling and Golgi transport"/>
    <property type="match status" value="1"/>
</dbReference>
<dbReference type="PANTHER" id="PTHR35090:SF2">
    <property type="entry name" value="ARSR FAMILY TRANSCRIPTIONAL REGULATOR"/>
    <property type="match status" value="1"/>
</dbReference>
<protein>
    <recommendedName>
        <fullName evidence="1">4-vinyl reductase 4VR domain-containing protein</fullName>
    </recommendedName>
</protein>
<proteinExistence type="predicted"/>
<dbReference type="EMBL" id="CP104013">
    <property type="protein sequence ID" value="UYP48739.1"/>
    <property type="molecule type" value="Genomic_DNA"/>
</dbReference>
<keyword evidence="3" id="KW-1185">Reference proteome</keyword>
<evidence type="ECO:0000313" key="3">
    <source>
        <dbReference type="Proteomes" id="UP001208689"/>
    </source>
</evidence>
<feature type="domain" description="4-vinyl reductase 4VR" evidence="1">
    <location>
        <begin position="110"/>
        <end position="154"/>
    </location>
</feature>
<accession>A0ABY6I1Q6</accession>
<gene>
    <name evidence="2" type="ORF">NEF87_005024</name>
</gene>
<dbReference type="Pfam" id="PF02830">
    <property type="entry name" value="V4R"/>
    <property type="match status" value="1"/>
</dbReference>
<organism evidence="2 3">
    <name type="scientific">Candidatus Lokiarchaeum ossiferum</name>
    <dbReference type="NCBI Taxonomy" id="2951803"/>
    <lineage>
        <taxon>Archaea</taxon>
        <taxon>Promethearchaeati</taxon>
        <taxon>Promethearchaeota</taxon>
        <taxon>Promethearchaeia</taxon>
        <taxon>Promethearchaeales</taxon>
        <taxon>Promethearchaeaceae</taxon>
        <taxon>Candidatus Lokiarchaeum</taxon>
    </lineage>
</organism>
<dbReference type="InterPro" id="IPR024096">
    <property type="entry name" value="NO_sig/Golgi_transp_ligand-bd"/>
</dbReference>
<dbReference type="PANTHER" id="PTHR35090">
    <property type="entry name" value="DNA-DIRECTED RNA POLYMERASE SUBUNIT I"/>
    <property type="match status" value="1"/>
</dbReference>